<feature type="compositionally biased region" description="Polar residues" evidence="8">
    <location>
        <begin position="577"/>
        <end position="592"/>
    </location>
</feature>
<dbReference type="OrthoDB" id="2595934at2759"/>
<dbReference type="EMBL" id="KV454012">
    <property type="protein sequence ID" value="ODV97258.1"/>
    <property type="molecule type" value="Genomic_DNA"/>
</dbReference>
<dbReference type="GO" id="GO:0000976">
    <property type="term" value="F:transcription cis-regulatory region binding"/>
    <property type="evidence" value="ECO:0007669"/>
    <property type="project" value="TreeGrafter"/>
</dbReference>
<accession>A0A1E4U008</accession>
<protein>
    <recommendedName>
        <fullName evidence="9">Zn(2)-C6 fungal-type domain-containing protein</fullName>
    </recommendedName>
</protein>
<keyword evidence="4" id="KW-0805">Transcription regulation</keyword>
<keyword evidence="7" id="KW-0539">Nucleus</keyword>
<evidence type="ECO:0000256" key="1">
    <source>
        <dbReference type="ARBA" id="ARBA00004123"/>
    </source>
</evidence>
<dbReference type="Pfam" id="PF00172">
    <property type="entry name" value="Zn_clus"/>
    <property type="match status" value="1"/>
</dbReference>
<dbReference type="PANTHER" id="PTHR31845">
    <property type="entry name" value="FINGER DOMAIN PROTEIN, PUTATIVE-RELATED"/>
    <property type="match status" value="1"/>
</dbReference>
<feature type="compositionally biased region" description="Polar residues" evidence="8">
    <location>
        <begin position="606"/>
        <end position="619"/>
    </location>
</feature>
<comment type="subcellular location">
    <subcellularLocation>
        <location evidence="1">Nucleus</location>
    </subcellularLocation>
</comment>
<evidence type="ECO:0000256" key="8">
    <source>
        <dbReference type="SAM" id="MobiDB-lite"/>
    </source>
</evidence>
<evidence type="ECO:0000256" key="2">
    <source>
        <dbReference type="ARBA" id="ARBA00022723"/>
    </source>
</evidence>
<evidence type="ECO:0000313" key="11">
    <source>
        <dbReference type="Proteomes" id="UP000094236"/>
    </source>
</evidence>
<dbReference type="InterPro" id="IPR051089">
    <property type="entry name" value="prtT"/>
</dbReference>
<keyword evidence="5" id="KW-0238">DNA-binding</keyword>
<keyword evidence="2" id="KW-0479">Metal-binding</keyword>
<keyword evidence="3" id="KW-0862">Zinc</keyword>
<feature type="domain" description="Zn(2)-C6 fungal-type" evidence="9">
    <location>
        <begin position="11"/>
        <end position="43"/>
    </location>
</feature>
<sequence length="646" mass="74213">SKKPKKRRALSCLSCRKLKTRCDFELHLGKCHRCYKLRLECSLTTEYNINPDQLRASRLDTIADKSSDINGINTRLNNVEASMGKLAQKMDMLIQMVGNNQFSSAGENGTNSNVTRRLSGSIGSDQRSQLTSFAKHITRNTNNDLDTYVKESPLSIIKQIDSKLFKRINKYDLLEKACEEFLEFYYANEELCLQLGKSFLEISHFWIIPGGIKELNRKYVMEHPFITCVFVILAMCFDENYNYVEEQKALYRLTTKLLGIALITDPLTDHDIEAILYISLYNIARKPKQPQIDNWFLSATGIKHFILSMDFIAIKERILRYNIFDPDDLYHLRIWNSLCASHFQAAISSGRPVSITKDYFDIHSLSLKFPKATIGDAIKVSELDLDVKFLTILDDLSQYFKTIDFEEIVCDNFLKFKELESWKLKWEHLIKKDVSGILLFAYDYFYIILSRRLIGYIKCDKTRSKDTRRLSYTYNTACHHSFMTLERLLKLPSSLIRGSPSTALAQIVYASLTLCDFLQIMNVEEKTMTLNLISKIYWHLNHIGEKMNDATDTVGKIIKSIVEAANNNNNNNNNNNTGNSTTSLAANGNATNSKRENSEFMKVTEPNPTSSYQKHPNDTSVEIPDVSQFNTFEEFFNGLFSDLQGN</sequence>
<evidence type="ECO:0000256" key="3">
    <source>
        <dbReference type="ARBA" id="ARBA00022833"/>
    </source>
</evidence>
<proteinExistence type="predicted"/>
<keyword evidence="6" id="KW-0804">Transcription</keyword>
<dbReference type="PANTHER" id="PTHR31845:SF34">
    <property type="entry name" value="TRANSCRIPTIONAL ACTIVATOR OF PROTEASES PRTT"/>
    <property type="match status" value="1"/>
</dbReference>
<dbReference type="CDD" id="cd00067">
    <property type="entry name" value="GAL4"/>
    <property type="match status" value="1"/>
</dbReference>
<evidence type="ECO:0000256" key="6">
    <source>
        <dbReference type="ARBA" id="ARBA00023163"/>
    </source>
</evidence>
<feature type="compositionally biased region" description="Low complexity" evidence="8">
    <location>
        <begin position="566"/>
        <end position="576"/>
    </location>
</feature>
<gene>
    <name evidence="10" type="ORF">PACTADRAFT_29210</name>
</gene>
<name>A0A1E4U008_PACTA</name>
<dbReference type="CDD" id="cd12148">
    <property type="entry name" value="fungal_TF_MHR"/>
    <property type="match status" value="1"/>
</dbReference>
<dbReference type="InterPro" id="IPR001138">
    <property type="entry name" value="Zn2Cys6_DnaBD"/>
</dbReference>
<dbReference type="GO" id="GO:0000981">
    <property type="term" value="F:DNA-binding transcription factor activity, RNA polymerase II-specific"/>
    <property type="evidence" value="ECO:0007669"/>
    <property type="project" value="InterPro"/>
</dbReference>
<dbReference type="GO" id="GO:0008270">
    <property type="term" value="F:zinc ion binding"/>
    <property type="evidence" value="ECO:0007669"/>
    <property type="project" value="InterPro"/>
</dbReference>
<dbReference type="PROSITE" id="PS50048">
    <property type="entry name" value="ZN2_CY6_FUNGAL_2"/>
    <property type="match status" value="1"/>
</dbReference>
<feature type="region of interest" description="Disordered" evidence="8">
    <location>
        <begin position="566"/>
        <end position="619"/>
    </location>
</feature>
<dbReference type="Gene3D" id="4.10.240.10">
    <property type="entry name" value="Zn(2)-C6 fungal-type DNA-binding domain"/>
    <property type="match status" value="1"/>
</dbReference>
<feature type="non-terminal residue" evidence="10">
    <location>
        <position position="1"/>
    </location>
</feature>
<evidence type="ECO:0000259" key="9">
    <source>
        <dbReference type="PROSITE" id="PS50048"/>
    </source>
</evidence>
<dbReference type="InterPro" id="IPR036864">
    <property type="entry name" value="Zn2-C6_fun-type_DNA-bd_sf"/>
</dbReference>
<dbReference type="SMART" id="SM00066">
    <property type="entry name" value="GAL4"/>
    <property type="match status" value="1"/>
</dbReference>
<dbReference type="PROSITE" id="PS00463">
    <property type="entry name" value="ZN2_CY6_FUNGAL_1"/>
    <property type="match status" value="1"/>
</dbReference>
<evidence type="ECO:0000256" key="5">
    <source>
        <dbReference type="ARBA" id="ARBA00023125"/>
    </source>
</evidence>
<dbReference type="Proteomes" id="UP000094236">
    <property type="component" value="Unassembled WGS sequence"/>
</dbReference>
<evidence type="ECO:0000256" key="7">
    <source>
        <dbReference type="ARBA" id="ARBA00023242"/>
    </source>
</evidence>
<dbReference type="SUPFAM" id="SSF57701">
    <property type="entry name" value="Zn2/Cys6 DNA-binding domain"/>
    <property type="match status" value="1"/>
</dbReference>
<dbReference type="AlphaFoldDB" id="A0A1E4U008"/>
<feature type="non-terminal residue" evidence="10">
    <location>
        <position position="646"/>
    </location>
</feature>
<evidence type="ECO:0000256" key="4">
    <source>
        <dbReference type="ARBA" id="ARBA00023015"/>
    </source>
</evidence>
<dbReference type="GO" id="GO:0005634">
    <property type="term" value="C:nucleus"/>
    <property type="evidence" value="ECO:0007669"/>
    <property type="project" value="UniProtKB-SubCell"/>
</dbReference>
<organism evidence="10 11">
    <name type="scientific">Pachysolen tannophilus NRRL Y-2460</name>
    <dbReference type="NCBI Taxonomy" id="669874"/>
    <lineage>
        <taxon>Eukaryota</taxon>
        <taxon>Fungi</taxon>
        <taxon>Dikarya</taxon>
        <taxon>Ascomycota</taxon>
        <taxon>Saccharomycotina</taxon>
        <taxon>Pichiomycetes</taxon>
        <taxon>Pachysolenaceae</taxon>
        <taxon>Pachysolen</taxon>
    </lineage>
</organism>
<evidence type="ECO:0000313" key="10">
    <source>
        <dbReference type="EMBL" id="ODV97258.1"/>
    </source>
</evidence>
<dbReference type="STRING" id="669874.A0A1E4U008"/>
<keyword evidence="11" id="KW-1185">Reference proteome</keyword>
<reference evidence="11" key="1">
    <citation type="submission" date="2016-05" db="EMBL/GenBank/DDBJ databases">
        <title>Comparative genomics of biotechnologically important yeasts.</title>
        <authorList>
            <consortium name="DOE Joint Genome Institute"/>
            <person name="Riley R."/>
            <person name="Haridas S."/>
            <person name="Wolfe K.H."/>
            <person name="Lopes M.R."/>
            <person name="Hittinger C.T."/>
            <person name="Goker M."/>
            <person name="Salamov A."/>
            <person name="Wisecaver J."/>
            <person name="Long T.M."/>
            <person name="Aerts A.L."/>
            <person name="Barry K."/>
            <person name="Choi C."/>
            <person name="Clum A."/>
            <person name="Coughlan A.Y."/>
            <person name="Deshpande S."/>
            <person name="Douglass A.P."/>
            <person name="Hanson S.J."/>
            <person name="Klenk H.-P."/>
            <person name="Labutti K."/>
            <person name="Lapidus A."/>
            <person name="Lindquist E."/>
            <person name="Lipzen A."/>
            <person name="Meier-Kolthoff J.P."/>
            <person name="Ohm R.A."/>
            <person name="Otillar R.P."/>
            <person name="Pangilinan J."/>
            <person name="Peng Y."/>
            <person name="Rokas A."/>
            <person name="Rosa C.A."/>
            <person name="Scheuner C."/>
            <person name="Sibirny A.A."/>
            <person name="Slot J.C."/>
            <person name="Stielow J.B."/>
            <person name="Sun H."/>
            <person name="Kurtzman C.P."/>
            <person name="Blackwell M."/>
            <person name="Grigoriev I.V."/>
            <person name="Jeffries T.W."/>
        </authorList>
    </citation>
    <scope>NUCLEOTIDE SEQUENCE [LARGE SCALE GENOMIC DNA]</scope>
    <source>
        <strain evidence="11">NRRL Y-2460</strain>
    </source>
</reference>